<feature type="region of interest" description="Disordered" evidence="1">
    <location>
        <begin position="1"/>
        <end position="22"/>
    </location>
</feature>
<comment type="caution">
    <text evidence="3">The sequence shown here is derived from an EMBL/GenBank/DDBJ whole genome shotgun (WGS) entry which is preliminary data.</text>
</comment>
<dbReference type="EMBL" id="RFFH01000001">
    <property type="protein sequence ID" value="RMI35240.1"/>
    <property type="molecule type" value="Genomic_DNA"/>
</dbReference>
<sequence length="69" mass="7536">MDGNVPQPAAAGDVPHPMSGPVPPSRAYVAALPKWLRPHPRPHGRPRVTTVALILFWIAVLLLYLQVKP</sequence>
<gene>
    <name evidence="3" type="ORF">EBN03_02825</name>
</gene>
<organism evidence="3 4">
    <name type="scientific">Nocardia stercoris</name>
    <dbReference type="NCBI Taxonomy" id="2483361"/>
    <lineage>
        <taxon>Bacteria</taxon>
        <taxon>Bacillati</taxon>
        <taxon>Actinomycetota</taxon>
        <taxon>Actinomycetes</taxon>
        <taxon>Mycobacteriales</taxon>
        <taxon>Nocardiaceae</taxon>
        <taxon>Nocardia</taxon>
    </lineage>
</organism>
<proteinExistence type="predicted"/>
<accession>A0A3M2LEP2</accession>
<keyword evidence="2" id="KW-0472">Membrane</keyword>
<keyword evidence="2" id="KW-0812">Transmembrane</keyword>
<evidence type="ECO:0000256" key="2">
    <source>
        <dbReference type="SAM" id="Phobius"/>
    </source>
</evidence>
<reference evidence="3 4" key="1">
    <citation type="submission" date="2018-10" db="EMBL/GenBank/DDBJ databases">
        <title>Isolation from cow dung.</title>
        <authorList>
            <person name="Ling L."/>
        </authorList>
    </citation>
    <scope>NUCLEOTIDE SEQUENCE [LARGE SCALE GENOMIC DNA]</scope>
    <source>
        <strain evidence="3 4">NEAU-LL90</strain>
    </source>
</reference>
<name>A0A3M2LEP2_9NOCA</name>
<feature type="transmembrane region" description="Helical" evidence="2">
    <location>
        <begin position="48"/>
        <end position="67"/>
    </location>
</feature>
<evidence type="ECO:0000313" key="4">
    <source>
        <dbReference type="Proteomes" id="UP000279275"/>
    </source>
</evidence>
<evidence type="ECO:0000256" key="1">
    <source>
        <dbReference type="SAM" id="MobiDB-lite"/>
    </source>
</evidence>
<keyword evidence="4" id="KW-1185">Reference proteome</keyword>
<evidence type="ECO:0000313" key="3">
    <source>
        <dbReference type="EMBL" id="RMI35240.1"/>
    </source>
</evidence>
<dbReference type="RefSeq" id="WP_122186215.1">
    <property type="nucleotide sequence ID" value="NZ_RFFH01000001.1"/>
</dbReference>
<dbReference type="Proteomes" id="UP000279275">
    <property type="component" value="Unassembled WGS sequence"/>
</dbReference>
<keyword evidence="2" id="KW-1133">Transmembrane helix</keyword>
<dbReference type="AlphaFoldDB" id="A0A3M2LEP2"/>
<protein>
    <submittedName>
        <fullName evidence="3">Uncharacterized protein</fullName>
    </submittedName>
</protein>